<dbReference type="InterPro" id="IPR002083">
    <property type="entry name" value="MATH/TRAF_dom"/>
</dbReference>
<evidence type="ECO:0000256" key="1">
    <source>
        <dbReference type="SAM" id="Coils"/>
    </source>
</evidence>
<comment type="caution">
    <text evidence="3">The sequence shown here is derived from an EMBL/GenBank/DDBJ whole genome shotgun (WGS) entry which is preliminary data.</text>
</comment>
<dbReference type="SMART" id="SM00061">
    <property type="entry name" value="MATH"/>
    <property type="match status" value="1"/>
</dbReference>
<accession>A0AAV5VCV2</accession>
<dbReference type="PANTHER" id="PTHR47022:SF1">
    <property type="entry name" value="BTB AND MATH DOMAIN-CONTAINING PROTEIN 36-RELATED"/>
    <property type="match status" value="1"/>
</dbReference>
<keyword evidence="4" id="KW-1185">Reference proteome</keyword>
<dbReference type="PANTHER" id="PTHR47022">
    <property type="entry name" value="BTB AND MATH DOMAIN-CONTAINING PROTEIN 36-RELATED"/>
    <property type="match status" value="1"/>
</dbReference>
<dbReference type="EMBL" id="BTSY01000002">
    <property type="protein sequence ID" value="GMT15750.1"/>
    <property type="molecule type" value="Genomic_DNA"/>
</dbReference>
<dbReference type="AlphaFoldDB" id="A0AAV5VCV2"/>
<feature type="non-terminal residue" evidence="3">
    <location>
        <position position="1"/>
    </location>
</feature>
<dbReference type="InterPro" id="IPR008974">
    <property type="entry name" value="TRAF-like"/>
</dbReference>
<dbReference type="Pfam" id="PF22486">
    <property type="entry name" value="MATH_2"/>
    <property type="match status" value="1"/>
</dbReference>
<feature type="domain" description="MATH" evidence="2">
    <location>
        <begin position="138"/>
        <end position="262"/>
    </location>
</feature>
<gene>
    <name evidence="3" type="ORF">PFISCL1PPCAC_7047</name>
</gene>
<proteinExistence type="predicted"/>
<sequence length="268" mass="30814">DFLVSTIPSFFLFRSYFLSMIGVKSTEELSKENTQLRKELAKRGVELAEKQNELETTIKSLQTVIALKNQKIKDLQRKVDAMIAENHFKVNKENGNKEFEKILNLQKELVMKDVEIQKLKKESVSIPLAISAKNEPTQSTLRAKFKNISKLTGANSVSKVAMAGREWCIQIRMKMDGTEKFLDAFLEVETPFPPSWSCNAFFTIMLLRHKSEKTPYSKTVKNVVFNAKDYVWGLNKYISYEDLLLADNHFVQDDSIIIEIDAKVYPTE</sequence>
<dbReference type="CDD" id="cd00121">
    <property type="entry name" value="MATH"/>
    <property type="match status" value="1"/>
</dbReference>
<evidence type="ECO:0000313" key="3">
    <source>
        <dbReference type="EMBL" id="GMT15750.1"/>
    </source>
</evidence>
<organism evidence="3 4">
    <name type="scientific">Pristionchus fissidentatus</name>
    <dbReference type="NCBI Taxonomy" id="1538716"/>
    <lineage>
        <taxon>Eukaryota</taxon>
        <taxon>Metazoa</taxon>
        <taxon>Ecdysozoa</taxon>
        <taxon>Nematoda</taxon>
        <taxon>Chromadorea</taxon>
        <taxon>Rhabditida</taxon>
        <taxon>Rhabditina</taxon>
        <taxon>Diplogasteromorpha</taxon>
        <taxon>Diplogasteroidea</taxon>
        <taxon>Neodiplogasteridae</taxon>
        <taxon>Pristionchus</taxon>
    </lineage>
</organism>
<dbReference type="PROSITE" id="PS50144">
    <property type="entry name" value="MATH"/>
    <property type="match status" value="1"/>
</dbReference>
<name>A0AAV5VCV2_9BILA</name>
<evidence type="ECO:0000259" key="2">
    <source>
        <dbReference type="PROSITE" id="PS50144"/>
    </source>
</evidence>
<reference evidence="3" key="1">
    <citation type="submission" date="2023-10" db="EMBL/GenBank/DDBJ databases">
        <title>Genome assembly of Pristionchus species.</title>
        <authorList>
            <person name="Yoshida K."/>
            <person name="Sommer R.J."/>
        </authorList>
    </citation>
    <scope>NUCLEOTIDE SEQUENCE</scope>
    <source>
        <strain evidence="3">RS5133</strain>
    </source>
</reference>
<keyword evidence="1" id="KW-0175">Coiled coil</keyword>
<dbReference type="Proteomes" id="UP001432322">
    <property type="component" value="Unassembled WGS sequence"/>
</dbReference>
<dbReference type="Gene3D" id="2.60.210.10">
    <property type="entry name" value="Apoptosis, Tumor Necrosis Factor Receptor Associated Protein 2, Chain A"/>
    <property type="match status" value="1"/>
</dbReference>
<evidence type="ECO:0000313" key="4">
    <source>
        <dbReference type="Proteomes" id="UP001432322"/>
    </source>
</evidence>
<feature type="coiled-coil region" evidence="1">
    <location>
        <begin position="58"/>
        <end position="122"/>
    </location>
</feature>
<protein>
    <recommendedName>
        <fullName evidence="2">MATH domain-containing protein</fullName>
    </recommendedName>
</protein>
<dbReference type="SUPFAM" id="SSF49599">
    <property type="entry name" value="TRAF domain-like"/>
    <property type="match status" value="1"/>
</dbReference>